<reference evidence="8 9" key="1">
    <citation type="submission" date="2016-10" db="EMBL/GenBank/DDBJ databases">
        <authorList>
            <person name="de Groot N.N."/>
        </authorList>
    </citation>
    <scope>NUCLEOTIDE SEQUENCE [LARGE SCALE GENOMIC DNA]</scope>
    <source>
        <strain evidence="8 9">CBS 141442</strain>
    </source>
</reference>
<keyword evidence="3" id="KW-0812">Transmembrane</keyword>
<evidence type="ECO:0000256" key="2">
    <source>
        <dbReference type="ARBA" id="ARBA00009782"/>
    </source>
</evidence>
<evidence type="ECO:0000256" key="7">
    <source>
        <dbReference type="ARBA" id="ARBA00023136"/>
    </source>
</evidence>
<dbReference type="GO" id="GO:0005743">
    <property type="term" value="C:mitochondrial inner membrane"/>
    <property type="evidence" value="ECO:0007669"/>
    <property type="project" value="UniProtKB-SubCell"/>
</dbReference>
<evidence type="ECO:0000313" key="9">
    <source>
        <dbReference type="Proteomes" id="UP000182334"/>
    </source>
</evidence>
<evidence type="ECO:0000256" key="6">
    <source>
        <dbReference type="ARBA" id="ARBA00023128"/>
    </source>
</evidence>
<evidence type="ECO:0000256" key="4">
    <source>
        <dbReference type="ARBA" id="ARBA00022792"/>
    </source>
</evidence>
<keyword evidence="4" id="KW-0999">Mitochondrion inner membrane</keyword>
<organism evidence="8 9">
    <name type="scientific">Sungouiella intermedia</name>
    <dbReference type="NCBI Taxonomy" id="45354"/>
    <lineage>
        <taxon>Eukaryota</taxon>
        <taxon>Fungi</taxon>
        <taxon>Dikarya</taxon>
        <taxon>Ascomycota</taxon>
        <taxon>Saccharomycotina</taxon>
        <taxon>Pichiomycetes</taxon>
        <taxon>Metschnikowiaceae</taxon>
        <taxon>Sungouiella</taxon>
    </lineage>
</organism>
<dbReference type="AlphaFoldDB" id="A0A1L0BHX6"/>
<evidence type="ECO:0000313" key="8">
    <source>
        <dbReference type="EMBL" id="SGZ49858.1"/>
    </source>
</evidence>
<evidence type="ECO:0000256" key="3">
    <source>
        <dbReference type="ARBA" id="ARBA00022692"/>
    </source>
</evidence>
<dbReference type="EMBL" id="LT635757">
    <property type="protein sequence ID" value="SGZ49858.1"/>
    <property type="molecule type" value="Genomic_DNA"/>
</dbReference>
<keyword evidence="6" id="KW-0496">Mitochondrion</keyword>
<evidence type="ECO:0000256" key="5">
    <source>
        <dbReference type="ARBA" id="ARBA00022989"/>
    </source>
</evidence>
<dbReference type="InterPro" id="IPR013911">
    <property type="entry name" value="i-AAA_Mgr1"/>
</dbReference>
<protein>
    <submittedName>
        <fullName evidence="8">CIC11C00000002119</fullName>
    </submittedName>
</protein>
<keyword evidence="9" id="KW-1185">Reference proteome</keyword>
<keyword evidence="7" id="KW-0472">Membrane</keyword>
<dbReference type="OrthoDB" id="4087899at2759"/>
<sequence length="345" mass="39541">MAQSSELRQPDLNRRSYASAIYSSFSRLSYPTLTWWNLATLPLTLPPDKSSVHGDISSTDLPGSHEQSFIPRNPSVGLRLFTPLVPASDNKPALFLVSTFQLLMGLTLMTRRIPRIGESPFWARTGSITRILAGSGLIFLSGLEYARMMIPYDPWCEEAKKWRKWAIKRGYNPSWWFGAIWWYDPMLMEEWRERTSIWVDNTANAMETPQGSTNSSSILLSSIDLGPNQSLRMGESSTYHDIYSNLHQINRKRHRESLETSLADVNELNKAKRLDALMEGKGDVQLNEDYEKPHIQLGDQRIDTDADFENAWAVFDPWDELGLEVQHYIRLIPHWTEDGESEGET</sequence>
<dbReference type="STRING" id="45354.A0A1L0BHX6"/>
<gene>
    <name evidence="8" type="ORF">SAMEA4029010_CIC11G00000002119</name>
</gene>
<accession>A0A1L0BHX6</accession>
<comment type="subcellular location">
    <subcellularLocation>
        <location evidence="1">Mitochondrion inner membrane</location>
        <topology evidence="1">Multi-pass membrane protein</topology>
    </subcellularLocation>
</comment>
<proteinExistence type="inferred from homology"/>
<dbReference type="Proteomes" id="UP000182334">
    <property type="component" value="Chromosome II"/>
</dbReference>
<comment type="similarity">
    <text evidence="2">Belongs to the MGR1 family.</text>
</comment>
<dbReference type="Pfam" id="PF08602">
    <property type="entry name" value="Mgr1"/>
    <property type="match status" value="1"/>
</dbReference>
<name>A0A1L0BHX6_9ASCO</name>
<keyword evidence="5" id="KW-1133">Transmembrane helix</keyword>
<evidence type="ECO:0000256" key="1">
    <source>
        <dbReference type="ARBA" id="ARBA00004448"/>
    </source>
</evidence>